<feature type="domain" description="PatA-like N-terminal" evidence="2">
    <location>
        <begin position="9"/>
        <end position="108"/>
    </location>
</feature>
<dbReference type="PANTHER" id="PTHR36304:SF4">
    <property type="entry name" value="DUF4388 DOMAIN-CONTAINING PROTEIN"/>
    <property type="match status" value="1"/>
</dbReference>
<evidence type="ECO:0000313" key="3">
    <source>
        <dbReference type="EMBL" id="HGZ44206.1"/>
    </source>
</evidence>
<sequence>MPAGRGAFSGELGLIGLFDLGQLLMLNRATGVLSATDGPRRGALYFRDGRIVNAVDDERREGESAAYRIFTWRTGRFEFSPKPVTGDALIAEGTEGLMLEAARRMDEAALGDGRDGGEAGRLAERQDAMAALREEFHAATREARAGARATGGQTALALDALARADDRLLLRPGRPARVRLRGAWRDVRDAALDHAEYAEVRERLLGESAPGPQRACAVLPGGRRVIVECVAGPDGEALWLRPADLPPPPARRLVAAPEQMADLLAMERGMVLVGGEPERASRVLHALVADRLARRPGVLLLAGGDGAYRHAEGAGVLVEVAAEGLAAACAGLQPETLVLEHPAAPPGSLARLAGLRVLMAIAHAGEAEAAFEAWRAGLGRDDAARLDAWLEGAPALWVGALATEAEDDTLPVAVRSLRIGPAAGRVDEEAGPPPSAAPPALAA</sequence>
<organism evidence="3">
    <name type="scientific">Eiseniibacteriota bacterium</name>
    <dbReference type="NCBI Taxonomy" id="2212470"/>
    <lineage>
        <taxon>Bacteria</taxon>
        <taxon>Candidatus Eiseniibacteriota</taxon>
    </lineage>
</organism>
<feature type="region of interest" description="Disordered" evidence="1">
    <location>
        <begin position="424"/>
        <end position="443"/>
    </location>
</feature>
<comment type="caution">
    <text evidence="3">The sequence shown here is derived from an EMBL/GenBank/DDBJ whole genome shotgun (WGS) entry which is preliminary data.</text>
</comment>
<accession>A0A832I3T7</accession>
<dbReference type="EMBL" id="DSQF01000025">
    <property type="protein sequence ID" value="HGZ44206.1"/>
    <property type="molecule type" value="Genomic_DNA"/>
</dbReference>
<gene>
    <name evidence="3" type="ORF">ENR23_12470</name>
</gene>
<reference evidence="3" key="1">
    <citation type="journal article" date="2020" name="mSystems">
        <title>Genome- and Community-Level Interaction Insights into Carbon Utilization and Element Cycling Functions of Hydrothermarchaeota in Hydrothermal Sediment.</title>
        <authorList>
            <person name="Zhou Z."/>
            <person name="Liu Y."/>
            <person name="Xu W."/>
            <person name="Pan J."/>
            <person name="Luo Z.H."/>
            <person name="Li M."/>
        </authorList>
    </citation>
    <scope>NUCLEOTIDE SEQUENCE [LARGE SCALE GENOMIC DNA]</scope>
    <source>
        <strain evidence="3">SpSt-381</strain>
    </source>
</reference>
<dbReference type="PANTHER" id="PTHR36304">
    <property type="entry name" value="DOMAIN GTPASE-ACTIVATING PROTEIN, PUTATIVE-RELATED-RELATED"/>
    <property type="match status" value="1"/>
</dbReference>
<protein>
    <submittedName>
        <fullName evidence="3">DUF4388 domain-containing protein</fullName>
    </submittedName>
</protein>
<name>A0A832I3T7_UNCEI</name>
<proteinExistence type="predicted"/>
<dbReference type="AlphaFoldDB" id="A0A832I3T7"/>
<evidence type="ECO:0000256" key="1">
    <source>
        <dbReference type="SAM" id="MobiDB-lite"/>
    </source>
</evidence>
<evidence type="ECO:0000259" key="2">
    <source>
        <dbReference type="Pfam" id="PF14332"/>
    </source>
</evidence>
<dbReference type="InterPro" id="IPR025497">
    <property type="entry name" value="PatA-like_N"/>
</dbReference>
<dbReference type="Pfam" id="PF14332">
    <property type="entry name" value="DUF4388"/>
    <property type="match status" value="1"/>
</dbReference>